<evidence type="ECO:0000313" key="5">
    <source>
        <dbReference type="EMBL" id="MCL9817175.1"/>
    </source>
</evidence>
<keyword evidence="4" id="KW-0862">Zinc</keyword>
<gene>
    <name evidence="5" type="ORF">AArcSt2_09485</name>
</gene>
<dbReference type="AlphaFoldDB" id="A0AAE3FYF2"/>
<dbReference type="GO" id="GO:0016811">
    <property type="term" value="F:hydrolase activity, acting on carbon-nitrogen (but not peptide) bonds, in linear amides"/>
    <property type="evidence" value="ECO:0007669"/>
    <property type="project" value="TreeGrafter"/>
</dbReference>
<dbReference type="Proteomes" id="UP001203207">
    <property type="component" value="Unassembled WGS sequence"/>
</dbReference>
<evidence type="ECO:0000256" key="2">
    <source>
        <dbReference type="ARBA" id="ARBA00022723"/>
    </source>
</evidence>
<accession>A0AAE3FYF2</accession>
<dbReference type="SUPFAM" id="SSF102215">
    <property type="entry name" value="Creatininase"/>
    <property type="match status" value="1"/>
</dbReference>
<dbReference type="GO" id="GO:0009231">
    <property type="term" value="P:riboflavin biosynthetic process"/>
    <property type="evidence" value="ECO:0007669"/>
    <property type="project" value="TreeGrafter"/>
</dbReference>
<organism evidence="5 6">
    <name type="scientific">Natronocalculus amylovorans</name>
    <dbReference type="NCBI Taxonomy" id="2917812"/>
    <lineage>
        <taxon>Archaea</taxon>
        <taxon>Methanobacteriati</taxon>
        <taxon>Methanobacteriota</taxon>
        <taxon>Stenosarchaea group</taxon>
        <taxon>Halobacteria</taxon>
        <taxon>Halobacteriales</taxon>
        <taxon>Haloferacaceae</taxon>
        <taxon>Natronocalculus</taxon>
    </lineage>
</organism>
<dbReference type="InterPro" id="IPR003785">
    <property type="entry name" value="Creatininase/forma_Hydrolase"/>
</dbReference>
<dbReference type="Pfam" id="PF02633">
    <property type="entry name" value="Creatininase"/>
    <property type="match status" value="1"/>
</dbReference>
<reference evidence="5" key="2">
    <citation type="submission" date="2022-02" db="EMBL/GenBank/DDBJ databases">
        <authorList>
            <person name="Elcheninov A.G."/>
            <person name="Sorokin D.Y."/>
            <person name="Kublanov I.V."/>
        </authorList>
    </citation>
    <scope>NUCLEOTIDE SEQUENCE</scope>
    <source>
        <strain evidence="5">AArc-St2</strain>
    </source>
</reference>
<dbReference type="GO" id="GO:0046872">
    <property type="term" value="F:metal ion binding"/>
    <property type="evidence" value="ECO:0007669"/>
    <property type="project" value="UniProtKB-KW"/>
</dbReference>
<dbReference type="Gene3D" id="3.40.50.10310">
    <property type="entry name" value="Creatininase"/>
    <property type="match status" value="1"/>
</dbReference>
<keyword evidence="3" id="KW-0378">Hydrolase</keyword>
<reference evidence="5" key="1">
    <citation type="journal article" date="2022" name="Syst. Appl. Microbiol.">
        <title>Natronocalculus amylovorans gen. nov., sp. nov., and Natranaeroarchaeum aerophilus sp. nov., dominant culturable amylolytic natronoarchaea from hypersaline soda lakes in southwestern Siberia.</title>
        <authorList>
            <person name="Sorokin D.Y."/>
            <person name="Elcheninov A.G."/>
            <person name="Khizhniak T.V."/>
            <person name="Koenen M."/>
            <person name="Bale N.J."/>
            <person name="Damste J.S.S."/>
            <person name="Kublanov I.V."/>
        </authorList>
    </citation>
    <scope>NUCLEOTIDE SEQUENCE</scope>
    <source>
        <strain evidence="5">AArc-St2</strain>
    </source>
</reference>
<sequence>MTWEEVEAAYDRADLVILPCGSHEQHSTHLPVSVDSLRADHLTAELVTSAENHELEIYRLPTLSYGFSEHHMQFPGTVTLSEQTYIETIIDIGHSLSEHDVDRLLLLNCHGGNKDSLSIAADRLQRDHDLTTHFIHWTAYATDLLEEQFGDQWGHAGEHETSFVELYRPDLVVEAKKEPQTVSEMPQTRPYTYFDDITKQGGLGDPTESDSAYMETVVERATDRILQAIADDIATGW</sequence>
<keyword evidence="2" id="KW-0479">Metal-binding</keyword>
<evidence type="ECO:0000256" key="1">
    <source>
        <dbReference type="ARBA" id="ARBA00001947"/>
    </source>
</evidence>
<dbReference type="RefSeq" id="WP_250584500.1">
    <property type="nucleotide sequence ID" value="NZ_JAKRVX010000003.1"/>
</dbReference>
<proteinExistence type="predicted"/>
<protein>
    <submittedName>
        <fullName evidence="5">Creatininase family protein</fullName>
    </submittedName>
</protein>
<comment type="caution">
    <text evidence="5">The sequence shown here is derived from an EMBL/GenBank/DDBJ whole genome shotgun (WGS) entry which is preliminary data.</text>
</comment>
<name>A0AAE3FYF2_9EURY</name>
<comment type="cofactor">
    <cofactor evidence="1">
        <name>Zn(2+)</name>
        <dbReference type="ChEBI" id="CHEBI:29105"/>
    </cofactor>
</comment>
<evidence type="ECO:0000256" key="4">
    <source>
        <dbReference type="ARBA" id="ARBA00022833"/>
    </source>
</evidence>
<evidence type="ECO:0000313" key="6">
    <source>
        <dbReference type="Proteomes" id="UP001203207"/>
    </source>
</evidence>
<keyword evidence="6" id="KW-1185">Reference proteome</keyword>
<dbReference type="PANTHER" id="PTHR35005">
    <property type="entry name" value="3-DEHYDRO-SCYLLO-INOSOSE HYDROLASE"/>
    <property type="match status" value="1"/>
</dbReference>
<dbReference type="InterPro" id="IPR024087">
    <property type="entry name" value="Creatininase-like_sf"/>
</dbReference>
<dbReference type="PANTHER" id="PTHR35005:SF1">
    <property type="entry name" value="2-AMINO-5-FORMYLAMINO-6-RIBOSYLAMINOPYRIMIDIN-4(3H)-ONE 5'-MONOPHOSPHATE DEFORMYLASE"/>
    <property type="match status" value="1"/>
</dbReference>
<dbReference type="EMBL" id="JAKRVX010000003">
    <property type="protein sequence ID" value="MCL9817175.1"/>
    <property type="molecule type" value="Genomic_DNA"/>
</dbReference>
<evidence type="ECO:0000256" key="3">
    <source>
        <dbReference type="ARBA" id="ARBA00022801"/>
    </source>
</evidence>